<organism evidence="1 2">
    <name type="scientific">Vibrio hippocampi</name>
    <dbReference type="NCBI Taxonomy" id="654686"/>
    <lineage>
        <taxon>Bacteria</taxon>
        <taxon>Pseudomonadati</taxon>
        <taxon>Pseudomonadota</taxon>
        <taxon>Gammaproteobacteria</taxon>
        <taxon>Vibrionales</taxon>
        <taxon>Vibrionaceae</taxon>
        <taxon>Vibrio</taxon>
    </lineage>
</organism>
<name>A0ABM8ZEN3_9VIBR</name>
<sequence>MKKSKINSTLLLIISLLMLTFVMYSCFDEPNDTISDKLLVMNDNDAKQLLLEKTTVLHQWFVKQSRKDNATDRYVFANALYQDLYRHPYRHLRYTKELLVDDSVDLEVKKLLIKVSQCLSFEDYLSLGDLIFDGGNSTLMRVFTFPGPEYGLVIVDNYRDSSVIELLNAIVIKYPELASSIELTQSGSDYRLTKAYRNAGESYPVLKCRD</sequence>
<dbReference type="PROSITE" id="PS51257">
    <property type="entry name" value="PROKAR_LIPOPROTEIN"/>
    <property type="match status" value="1"/>
</dbReference>
<gene>
    <name evidence="1" type="ORF">VHP8226_00285</name>
</gene>
<evidence type="ECO:0000313" key="2">
    <source>
        <dbReference type="Proteomes" id="UP000838160"/>
    </source>
</evidence>
<proteinExistence type="predicted"/>
<reference evidence="1" key="1">
    <citation type="submission" date="2021-12" db="EMBL/GenBank/DDBJ databases">
        <authorList>
            <person name="Rodrigo-Torres L."/>
            <person name="Arahal R. D."/>
            <person name="Lucena T."/>
        </authorList>
    </citation>
    <scope>NUCLEOTIDE SEQUENCE</scope>
    <source>
        <strain evidence="1">CECT 8226</strain>
    </source>
</reference>
<evidence type="ECO:0000313" key="1">
    <source>
        <dbReference type="EMBL" id="CAH0524458.1"/>
    </source>
</evidence>
<accession>A0ABM8ZEN3</accession>
<protein>
    <submittedName>
        <fullName evidence="1">Uncharacterized protein</fullName>
    </submittedName>
</protein>
<dbReference type="RefSeq" id="WP_237483376.1">
    <property type="nucleotide sequence ID" value="NZ_CAKLCM010000001.1"/>
</dbReference>
<dbReference type="EMBL" id="CAKLCM010000001">
    <property type="protein sequence ID" value="CAH0524458.1"/>
    <property type="molecule type" value="Genomic_DNA"/>
</dbReference>
<dbReference type="Proteomes" id="UP000838160">
    <property type="component" value="Unassembled WGS sequence"/>
</dbReference>
<comment type="caution">
    <text evidence="1">The sequence shown here is derived from an EMBL/GenBank/DDBJ whole genome shotgun (WGS) entry which is preliminary data.</text>
</comment>
<keyword evidence="2" id="KW-1185">Reference proteome</keyword>